<accession>A0ABY0CU79</accession>
<gene>
    <name evidence="1" type="ORF">EA187_10660</name>
</gene>
<proteinExistence type="predicted"/>
<dbReference type="PROSITE" id="PS51257">
    <property type="entry name" value="PROKAR_LIPOPROTEIN"/>
    <property type="match status" value="1"/>
</dbReference>
<keyword evidence="2" id="KW-1185">Reference proteome</keyword>
<evidence type="ECO:0000313" key="1">
    <source>
        <dbReference type="EMBL" id="RVU44191.1"/>
    </source>
</evidence>
<name>A0ABY0CU79_9DELT</name>
<protein>
    <submittedName>
        <fullName evidence="1">Cell surface protein</fullName>
    </submittedName>
</protein>
<sequence length="223" mass="23209">MKRIHHGLLAAMLVTAGGAVGCGEAVPPVDAAPWWEGLPYASEMVSFTPGEGAGYGEQALPDVVLGPPQGKGELAASLDVLSLGDGGEIVLGFGDRVIVDGPGADFVVFENPFYADGDPEQVFAELGEVSVSEDGETWVHFACDSTPDDAPPYTGCAGWTPTQEYDALEHPTLSLELTGGDGFDLADVGLSRARYVRIRDLWGVGATPSQGFDLDAVGILNAE</sequence>
<comment type="caution">
    <text evidence="1">The sequence shown here is derived from an EMBL/GenBank/DDBJ whole genome shotgun (WGS) entry which is preliminary data.</text>
</comment>
<reference evidence="1 2" key="1">
    <citation type="submission" date="2019-01" db="EMBL/GenBank/DDBJ databases">
        <title>Lujinxingia litoralis gen. nov., sp. nov. and Lujinxingia sediminis gen. nov., sp. nov., new members in the order Bradymonadales, isolated from coastal sediment.</title>
        <authorList>
            <person name="Li C.-M."/>
        </authorList>
    </citation>
    <scope>NUCLEOTIDE SEQUENCE [LARGE SCALE GENOMIC DNA]</scope>
    <source>
        <strain evidence="1 2">SEH01</strain>
    </source>
</reference>
<evidence type="ECO:0000313" key="2">
    <source>
        <dbReference type="Proteomes" id="UP000282926"/>
    </source>
</evidence>
<organism evidence="1 2">
    <name type="scientific">Lujinxingia sediminis</name>
    <dbReference type="NCBI Taxonomy" id="2480984"/>
    <lineage>
        <taxon>Bacteria</taxon>
        <taxon>Deltaproteobacteria</taxon>
        <taxon>Bradymonadales</taxon>
        <taxon>Lujinxingiaceae</taxon>
        <taxon>Lujinxingia</taxon>
    </lineage>
</organism>
<dbReference type="EMBL" id="SADD01000005">
    <property type="protein sequence ID" value="RVU44191.1"/>
    <property type="molecule type" value="Genomic_DNA"/>
</dbReference>
<dbReference type="Proteomes" id="UP000282926">
    <property type="component" value="Unassembled WGS sequence"/>
</dbReference>